<gene>
    <name evidence="2" type="ORF">HJG60_007762</name>
</gene>
<name>A0A834BKU8_9CHIR</name>
<evidence type="ECO:0000313" key="3">
    <source>
        <dbReference type="Proteomes" id="UP000664940"/>
    </source>
</evidence>
<protein>
    <submittedName>
        <fullName evidence="2">Uncharacterized protein</fullName>
    </submittedName>
</protein>
<feature type="region of interest" description="Disordered" evidence="1">
    <location>
        <begin position="1"/>
        <end position="63"/>
    </location>
</feature>
<feature type="compositionally biased region" description="Basic and acidic residues" evidence="1">
    <location>
        <begin position="1"/>
        <end position="11"/>
    </location>
</feature>
<dbReference type="EMBL" id="JABVXQ010000001">
    <property type="protein sequence ID" value="KAF6130784.1"/>
    <property type="molecule type" value="Genomic_DNA"/>
</dbReference>
<reference evidence="2 3" key="1">
    <citation type="journal article" date="2020" name="Nature">
        <title>Six reference-quality genomes reveal evolution of bat adaptations.</title>
        <authorList>
            <person name="Jebb D."/>
            <person name="Huang Z."/>
            <person name="Pippel M."/>
            <person name="Hughes G.M."/>
            <person name="Lavrichenko K."/>
            <person name="Devanna P."/>
            <person name="Winkler S."/>
            <person name="Jermiin L.S."/>
            <person name="Skirmuntt E.C."/>
            <person name="Katzourakis A."/>
            <person name="Burkitt-Gray L."/>
            <person name="Ray D.A."/>
            <person name="Sullivan K.A.M."/>
            <person name="Roscito J.G."/>
            <person name="Kirilenko B.M."/>
            <person name="Davalos L.M."/>
            <person name="Corthals A.P."/>
            <person name="Power M.L."/>
            <person name="Jones G."/>
            <person name="Ransome R.D."/>
            <person name="Dechmann D.K.N."/>
            <person name="Locatelli A.G."/>
            <person name="Puechmaille S.J."/>
            <person name="Fedrigo O."/>
            <person name="Jarvis E.D."/>
            <person name="Hiller M."/>
            <person name="Vernes S.C."/>
            <person name="Myers E.W."/>
            <person name="Teeling E.C."/>
        </authorList>
    </citation>
    <scope>NUCLEOTIDE SEQUENCE [LARGE SCALE GENOMIC DNA]</scope>
    <source>
        <strain evidence="2">Bat1K_MPI-CBG_1</strain>
    </source>
</reference>
<evidence type="ECO:0000256" key="1">
    <source>
        <dbReference type="SAM" id="MobiDB-lite"/>
    </source>
</evidence>
<dbReference type="AlphaFoldDB" id="A0A834BKU8"/>
<proteinExistence type="predicted"/>
<accession>A0A834BKU8</accession>
<comment type="caution">
    <text evidence="2">The sequence shown here is derived from an EMBL/GenBank/DDBJ whole genome shotgun (WGS) entry which is preliminary data.</text>
</comment>
<dbReference type="Proteomes" id="UP000664940">
    <property type="component" value="Unassembled WGS sequence"/>
</dbReference>
<feature type="compositionally biased region" description="Polar residues" evidence="1">
    <location>
        <begin position="15"/>
        <end position="37"/>
    </location>
</feature>
<sequence>MTGFPRGEKLESAATVHNSKCQQPLETQVSGAATSCNGRRPLGPKHLAPQEAPEVPGGRGCAGVPPSGLSGALGGAGSSPSLCKNCLHFAVSRVTRVYEVAASDLQLDLSYVVTLASHVGRSLLLGRHVQP</sequence>
<organism evidence="2 3">
    <name type="scientific">Phyllostomus discolor</name>
    <name type="common">pale spear-nosed bat</name>
    <dbReference type="NCBI Taxonomy" id="89673"/>
    <lineage>
        <taxon>Eukaryota</taxon>
        <taxon>Metazoa</taxon>
        <taxon>Chordata</taxon>
        <taxon>Craniata</taxon>
        <taxon>Vertebrata</taxon>
        <taxon>Euteleostomi</taxon>
        <taxon>Mammalia</taxon>
        <taxon>Eutheria</taxon>
        <taxon>Laurasiatheria</taxon>
        <taxon>Chiroptera</taxon>
        <taxon>Yangochiroptera</taxon>
        <taxon>Phyllostomidae</taxon>
        <taxon>Phyllostominae</taxon>
        <taxon>Phyllostomus</taxon>
    </lineage>
</organism>
<evidence type="ECO:0000313" key="2">
    <source>
        <dbReference type="EMBL" id="KAF6130784.1"/>
    </source>
</evidence>